<protein>
    <recommendedName>
        <fullName evidence="3">F-box domain-containing protein</fullName>
    </recommendedName>
</protein>
<sequence length="326" mass="38304">MDQTVVIATAPEIKASLTSLPVDVLNQIHLLSGSENLPIISKQFVEIFNNNLKSDHYRANYLYDKYFIPIFETMRNLCMSMSSHFGLDIQQAEAELLAEQKKFYNKRGEEKSLWKSIVSNQTYDDEDDQQQKTVYEFIKTLLDDFDASPDVHNGYPLCKSILCKDLSLVRLLLDFDASLELKDNLIMDIDIAIGDLDLIRVLIELNFEHPIERRPSKYMAFKNVKLLWDENNKYSYDFNTRKNNTIYDYNNFKGEPNVLRSKETDEEIISRLCEKIRFKDYRMDRVKVTDQMLETAMKFKQYDIAHYFLDKGATPTLETLRMIKKL</sequence>
<organism evidence="1 2">
    <name type="scientific">Phakopsora pachyrhizi</name>
    <name type="common">Asian soybean rust disease fungus</name>
    <dbReference type="NCBI Taxonomy" id="170000"/>
    <lineage>
        <taxon>Eukaryota</taxon>
        <taxon>Fungi</taxon>
        <taxon>Dikarya</taxon>
        <taxon>Basidiomycota</taxon>
        <taxon>Pucciniomycotina</taxon>
        <taxon>Pucciniomycetes</taxon>
        <taxon>Pucciniales</taxon>
        <taxon>Phakopsoraceae</taxon>
        <taxon>Phakopsora</taxon>
    </lineage>
</organism>
<dbReference type="SUPFAM" id="SSF48403">
    <property type="entry name" value="Ankyrin repeat"/>
    <property type="match status" value="1"/>
</dbReference>
<evidence type="ECO:0008006" key="3">
    <source>
        <dbReference type="Google" id="ProtNLM"/>
    </source>
</evidence>
<comment type="caution">
    <text evidence="1">The sequence shown here is derived from an EMBL/GenBank/DDBJ whole genome shotgun (WGS) entry which is preliminary data.</text>
</comment>
<gene>
    <name evidence="1" type="ORF">PPACK8108_LOCUS2102</name>
</gene>
<dbReference type="InterPro" id="IPR036770">
    <property type="entry name" value="Ankyrin_rpt-contain_sf"/>
</dbReference>
<proteinExistence type="predicted"/>
<name>A0AAV0AI92_PHAPC</name>
<reference evidence="1" key="1">
    <citation type="submission" date="2022-06" db="EMBL/GenBank/DDBJ databases">
        <authorList>
            <consortium name="SYNGENTA / RWTH Aachen University"/>
        </authorList>
    </citation>
    <scope>NUCLEOTIDE SEQUENCE</scope>
</reference>
<dbReference type="EMBL" id="CALTRL010000364">
    <property type="protein sequence ID" value="CAH7667681.1"/>
    <property type="molecule type" value="Genomic_DNA"/>
</dbReference>
<accession>A0AAV0AI92</accession>
<dbReference type="AlphaFoldDB" id="A0AAV0AI92"/>
<evidence type="ECO:0000313" key="1">
    <source>
        <dbReference type="EMBL" id="CAH7667681.1"/>
    </source>
</evidence>
<evidence type="ECO:0000313" key="2">
    <source>
        <dbReference type="Proteomes" id="UP001153365"/>
    </source>
</evidence>
<keyword evidence="2" id="KW-1185">Reference proteome</keyword>
<dbReference type="Proteomes" id="UP001153365">
    <property type="component" value="Unassembled WGS sequence"/>
</dbReference>